<dbReference type="EMBL" id="LXQA011272271">
    <property type="protein sequence ID" value="MCI91450.1"/>
    <property type="molecule type" value="Genomic_DNA"/>
</dbReference>
<organism evidence="1 2">
    <name type="scientific">Trifolium medium</name>
    <dbReference type="NCBI Taxonomy" id="97028"/>
    <lineage>
        <taxon>Eukaryota</taxon>
        <taxon>Viridiplantae</taxon>
        <taxon>Streptophyta</taxon>
        <taxon>Embryophyta</taxon>
        <taxon>Tracheophyta</taxon>
        <taxon>Spermatophyta</taxon>
        <taxon>Magnoliopsida</taxon>
        <taxon>eudicotyledons</taxon>
        <taxon>Gunneridae</taxon>
        <taxon>Pentapetalae</taxon>
        <taxon>rosids</taxon>
        <taxon>fabids</taxon>
        <taxon>Fabales</taxon>
        <taxon>Fabaceae</taxon>
        <taxon>Papilionoideae</taxon>
        <taxon>50 kb inversion clade</taxon>
        <taxon>NPAAA clade</taxon>
        <taxon>Hologalegina</taxon>
        <taxon>IRL clade</taxon>
        <taxon>Trifolieae</taxon>
        <taxon>Trifolium</taxon>
    </lineage>
</organism>
<reference evidence="1 2" key="1">
    <citation type="journal article" date="2018" name="Front. Plant Sci.">
        <title>Red Clover (Trifolium pratense) and Zigzag Clover (T. medium) - A Picture of Genomic Similarities and Differences.</title>
        <authorList>
            <person name="Dluhosova J."/>
            <person name="Istvanek J."/>
            <person name="Nedelnik J."/>
            <person name="Repkova J."/>
        </authorList>
    </citation>
    <scope>NUCLEOTIDE SEQUENCE [LARGE SCALE GENOMIC DNA]</scope>
    <source>
        <strain evidence="2">cv. 10/8</strain>
        <tissue evidence="1">Leaf</tissue>
    </source>
</reference>
<comment type="caution">
    <text evidence="1">The sequence shown here is derived from an EMBL/GenBank/DDBJ whole genome shotgun (WGS) entry which is preliminary data.</text>
</comment>
<evidence type="ECO:0000313" key="2">
    <source>
        <dbReference type="Proteomes" id="UP000265520"/>
    </source>
</evidence>
<protein>
    <submittedName>
        <fullName evidence="1">Uncharacterized protein</fullName>
    </submittedName>
</protein>
<sequence length="31" mass="3536">MSSGRAWRIASAISTSSYCMYAWTFRRSSSK</sequence>
<dbReference type="AlphaFoldDB" id="A0A392VYB4"/>
<name>A0A392VYB4_9FABA</name>
<dbReference type="Proteomes" id="UP000265520">
    <property type="component" value="Unassembled WGS sequence"/>
</dbReference>
<keyword evidence="2" id="KW-1185">Reference proteome</keyword>
<evidence type="ECO:0000313" key="1">
    <source>
        <dbReference type="EMBL" id="MCI91450.1"/>
    </source>
</evidence>
<feature type="non-terminal residue" evidence="1">
    <location>
        <position position="31"/>
    </location>
</feature>
<proteinExistence type="predicted"/>
<accession>A0A392VYB4</accession>